<dbReference type="GO" id="GO:0005634">
    <property type="term" value="C:nucleus"/>
    <property type="evidence" value="ECO:0007669"/>
    <property type="project" value="TreeGrafter"/>
</dbReference>
<name>K1QV58_MAGGI</name>
<evidence type="ECO:0000259" key="9">
    <source>
        <dbReference type="Pfam" id="PF09764"/>
    </source>
</evidence>
<evidence type="ECO:0000256" key="1">
    <source>
        <dbReference type="ARBA" id="ARBA00008985"/>
    </source>
</evidence>
<dbReference type="GO" id="GO:0005829">
    <property type="term" value="C:cytosol"/>
    <property type="evidence" value="ECO:0007669"/>
    <property type="project" value="TreeGrafter"/>
</dbReference>
<evidence type="ECO:0000256" key="8">
    <source>
        <dbReference type="RuleBase" id="RU367082"/>
    </source>
</evidence>
<dbReference type="EC" id="3.5.1.122" evidence="3 8"/>
<organism evidence="10">
    <name type="scientific">Magallana gigas</name>
    <name type="common">Pacific oyster</name>
    <name type="synonym">Crassostrea gigas</name>
    <dbReference type="NCBI Taxonomy" id="29159"/>
    <lineage>
        <taxon>Eukaryota</taxon>
        <taxon>Metazoa</taxon>
        <taxon>Spiralia</taxon>
        <taxon>Lophotrochozoa</taxon>
        <taxon>Mollusca</taxon>
        <taxon>Bivalvia</taxon>
        <taxon>Autobranchia</taxon>
        <taxon>Pteriomorphia</taxon>
        <taxon>Ostreida</taxon>
        <taxon>Ostreoidea</taxon>
        <taxon>Ostreidae</taxon>
        <taxon>Magallana</taxon>
    </lineage>
</organism>
<dbReference type="InParanoid" id="K1QV58"/>
<dbReference type="InterPro" id="IPR023128">
    <property type="entry name" value="Prot_N_Gln_amidohydro_ab_roll"/>
</dbReference>
<feature type="domain" description="Protein N-terminal glutamine amidohydrolase alpha beta roll" evidence="9">
    <location>
        <begin position="48"/>
        <end position="141"/>
    </location>
</feature>
<keyword evidence="5 8" id="KW-0378">Hydrolase</keyword>
<dbReference type="EMBL" id="JH818676">
    <property type="protein sequence ID" value="EKC35114.1"/>
    <property type="molecule type" value="Genomic_DNA"/>
</dbReference>
<evidence type="ECO:0000256" key="3">
    <source>
        <dbReference type="ARBA" id="ARBA00012718"/>
    </source>
</evidence>
<dbReference type="GO" id="GO:0070773">
    <property type="term" value="F:protein-N-terminal glutamine amidohydrolase activity"/>
    <property type="evidence" value="ECO:0007669"/>
    <property type="project" value="UniProtKB-UniRule"/>
</dbReference>
<proteinExistence type="inferred from homology"/>
<accession>K1QV58</accession>
<dbReference type="InterPro" id="IPR037132">
    <property type="entry name" value="N_Gln_amidohydro_ab_roll_sf"/>
</dbReference>
<reference evidence="10" key="1">
    <citation type="journal article" date="2012" name="Nature">
        <title>The oyster genome reveals stress adaptation and complexity of shell formation.</title>
        <authorList>
            <person name="Zhang G."/>
            <person name="Fang X."/>
            <person name="Guo X."/>
            <person name="Li L."/>
            <person name="Luo R."/>
            <person name="Xu F."/>
            <person name="Yang P."/>
            <person name="Zhang L."/>
            <person name="Wang X."/>
            <person name="Qi H."/>
            <person name="Xiong Z."/>
            <person name="Que H."/>
            <person name="Xie Y."/>
            <person name="Holland P.W."/>
            <person name="Paps J."/>
            <person name="Zhu Y."/>
            <person name="Wu F."/>
            <person name="Chen Y."/>
            <person name="Wang J."/>
            <person name="Peng C."/>
            <person name="Meng J."/>
            <person name="Yang L."/>
            <person name="Liu J."/>
            <person name="Wen B."/>
            <person name="Zhang N."/>
            <person name="Huang Z."/>
            <person name="Zhu Q."/>
            <person name="Feng Y."/>
            <person name="Mount A."/>
            <person name="Hedgecock D."/>
            <person name="Xu Z."/>
            <person name="Liu Y."/>
            <person name="Domazet-Loso T."/>
            <person name="Du Y."/>
            <person name="Sun X."/>
            <person name="Zhang S."/>
            <person name="Liu B."/>
            <person name="Cheng P."/>
            <person name="Jiang X."/>
            <person name="Li J."/>
            <person name="Fan D."/>
            <person name="Wang W."/>
            <person name="Fu W."/>
            <person name="Wang T."/>
            <person name="Wang B."/>
            <person name="Zhang J."/>
            <person name="Peng Z."/>
            <person name="Li Y."/>
            <person name="Li N."/>
            <person name="Wang J."/>
            <person name="Chen M."/>
            <person name="He Y."/>
            <person name="Tan F."/>
            <person name="Song X."/>
            <person name="Zheng Q."/>
            <person name="Huang R."/>
            <person name="Yang H."/>
            <person name="Du X."/>
            <person name="Chen L."/>
            <person name="Yang M."/>
            <person name="Gaffney P.M."/>
            <person name="Wang S."/>
            <person name="Luo L."/>
            <person name="She Z."/>
            <person name="Ming Y."/>
            <person name="Huang W."/>
            <person name="Zhang S."/>
            <person name="Huang B."/>
            <person name="Zhang Y."/>
            <person name="Qu T."/>
            <person name="Ni P."/>
            <person name="Miao G."/>
            <person name="Wang J."/>
            <person name="Wang Q."/>
            <person name="Steinberg C.E."/>
            <person name="Wang H."/>
            <person name="Li N."/>
            <person name="Qian L."/>
            <person name="Zhang G."/>
            <person name="Li Y."/>
            <person name="Yang H."/>
            <person name="Liu X."/>
            <person name="Wang J."/>
            <person name="Yin Y."/>
            <person name="Wang J."/>
        </authorList>
    </citation>
    <scope>NUCLEOTIDE SEQUENCE [LARGE SCALE GENOMIC DNA]</scope>
    <source>
        <strain evidence="10">05x7-T-G4-1.051#20</strain>
    </source>
</reference>
<evidence type="ECO:0000256" key="2">
    <source>
        <dbReference type="ARBA" id="ARBA00011245"/>
    </source>
</evidence>
<evidence type="ECO:0000256" key="5">
    <source>
        <dbReference type="ARBA" id="ARBA00022801"/>
    </source>
</evidence>
<comment type="subunit">
    <text evidence="2 8">Monomer.</text>
</comment>
<protein>
    <recommendedName>
        <fullName evidence="4 8">Protein N-terminal glutamine amidohydrolase</fullName>
        <ecNumber evidence="3 8">3.5.1.122</ecNumber>
    </recommendedName>
    <alternativeName>
        <fullName evidence="6 8">Protein NH2-terminal glutamine deamidase</fullName>
    </alternativeName>
</protein>
<dbReference type="Pfam" id="PF09764">
    <property type="entry name" value="Nt_Gln_amidase"/>
    <property type="match status" value="1"/>
</dbReference>
<evidence type="ECO:0000313" key="10">
    <source>
        <dbReference type="EMBL" id="EKC35114.1"/>
    </source>
</evidence>
<evidence type="ECO:0000256" key="7">
    <source>
        <dbReference type="ARBA" id="ARBA00048768"/>
    </source>
</evidence>
<gene>
    <name evidence="10" type="ORF">CGI_10015133</name>
</gene>
<evidence type="ECO:0000256" key="4">
    <source>
        <dbReference type="ARBA" id="ARBA00021247"/>
    </source>
</evidence>
<dbReference type="PANTHER" id="PTHR13035:SF0">
    <property type="entry name" value="PROTEIN N-TERMINAL GLUTAMINE AMIDOHYDROLASE"/>
    <property type="match status" value="1"/>
</dbReference>
<evidence type="ECO:0000256" key="6">
    <source>
        <dbReference type="ARBA" id="ARBA00029677"/>
    </source>
</evidence>
<dbReference type="PANTHER" id="PTHR13035">
    <property type="entry name" value="PROTEIN N-TERMINAL GLUTAMINE AMIDOHYDROLASE"/>
    <property type="match status" value="1"/>
</dbReference>
<comment type="similarity">
    <text evidence="1 8">Belongs to the NTAQ1 family.</text>
</comment>
<dbReference type="InterPro" id="IPR039733">
    <property type="entry name" value="NTAQ1"/>
</dbReference>
<sequence length="146" mass="16707">MNAKLHTYNLLSTIPESLNSISYTVKEEIPGQADPLKFAKTLTVNNMDYHVIFLYQTSASGTLVYDLDTTLTFPCDLKQYYEEAIKDNKSLKPEYHRMFRVIPAAEYLKTFASDRLHMLTPDGRWKAPPPLYPPIKTEGTNTIPEC</sequence>
<dbReference type="AlphaFoldDB" id="K1QV58"/>
<comment type="catalytic activity">
    <reaction evidence="7 8">
        <text>N-terminal L-glutaminyl-[protein] + H2O = N-terminal L-glutamyl-[protein] + NH4(+)</text>
        <dbReference type="Rhea" id="RHEA:50680"/>
        <dbReference type="Rhea" id="RHEA-COMP:12668"/>
        <dbReference type="Rhea" id="RHEA-COMP:12777"/>
        <dbReference type="ChEBI" id="CHEBI:15377"/>
        <dbReference type="ChEBI" id="CHEBI:28938"/>
        <dbReference type="ChEBI" id="CHEBI:64721"/>
        <dbReference type="ChEBI" id="CHEBI:64722"/>
        <dbReference type="EC" id="3.5.1.122"/>
    </reaction>
</comment>
<dbReference type="GO" id="GO:0008418">
    <property type="term" value="F:protein-N-terminal asparagine amidohydrolase activity"/>
    <property type="evidence" value="ECO:0007669"/>
    <property type="project" value="UniProtKB-UniRule"/>
</dbReference>
<dbReference type="HOGENOM" id="CLU_1779244_0_0_1"/>
<comment type="function">
    <text evidence="8">Mediates the side-chain deamidation of N-terminal glutamine residues to glutamate, an important step in N-end rule pathway of protein degradation. Conversion of the resulting N-terminal glutamine to glutamate renders the protein susceptible to arginylation, polyubiquitination and degradation as specified by the N-end rule. Does not act on substrates with internal or C-terminal glutamine and does not act on non-glutamine residues in any position.</text>
</comment>
<dbReference type="Gene3D" id="3.10.620.10">
    <property type="entry name" value="Protein N-terminal glutamine amidohydrolase, alpha beta roll"/>
    <property type="match status" value="1"/>
</dbReference>